<dbReference type="AlphaFoldDB" id="A0A6J7Q8R4"/>
<reference evidence="2" key="1">
    <citation type="submission" date="2020-05" db="EMBL/GenBank/DDBJ databases">
        <authorList>
            <person name="Chiriac C."/>
            <person name="Salcher M."/>
            <person name="Ghai R."/>
            <person name="Kavagutti S V."/>
        </authorList>
    </citation>
    <scope>NUCLEOTIDE SEQUENCE</scope>
</reference>
<feature type="region of interest" description="Disordered" evidence="1">
    <location>
        <begin position="153"/>
        <end position="174"/>
    </location>
</feature>
<sequence length="203" mass="22256">MHDRAERIDSLAVQEDVDLHEIGLLLALQLVVEGGIAASAALQVIEEVEDDLGERERVAQLDPLLREVVHAEERAAALLAQLHDRADELARQDDGGPDDRLEDLRDLLGRELARIRHDDLVAVIAHDAVDDVRRRRDEVEVRLALEPLADDLHVEQAEESASEAEPEGEGGLGLVDERGVVELELVEGIAQLGVVGSVDRIEP</sequence>
<gene>
    <name evidence="2" type="ORF">UFOPK4061_01015</name>
</gene>
<feature type="compositionally biased region" description="Acidic residues" evidence="1">
    <location>
        <begin position="157"/>
        <end position="168"/>
    </location>
</feature>
<evidence type="ECO:0000313" key="2">
    <source>
        <dbReference type="EMBL" id="CAB5014047.1"/>
    </source>
</evidence>
<protein>
    <submittedName>
        <fullName evidence="2">Unannotated protein</fullName>
    </submittedName>
</protein>
<evidence type="ECO:0000256" key="1">
    <source>
        <dbReference type="SAM" id="MobiDB-lite"/>
    </source>
</evidence>
<dbReference type="EMBL" id="CAFBPD010000176">
    <property type="protein sequence ID" value="CAB5014047.1"/>
    <property type="molecule type" value="Genomic_DNA"/>
</dbReference>
<name>A0A6J7Q8R4_9ZZZZ</name>
<organism evidence="2">
    <name type="scientific">freshwater metagenome</name>
    <dbReference type="NCBI Taxonomy" id="449393"/>
    <lineage>
        <taxon>unclassified sequences</taxon>
        <taxon>metagenomes</taxon>
        <taxon>ecological metagenomes</taxon>
    </lineage>
</organism>
<accession>A0A6J7Q8R4</accession>
<proteinExistence type="predicted"/>